<feature type="transmembrane region" description="Helical" evidence="1">
    <location>
        <begin position="35"/>
        <end position="56"/>
    </location>
</feature>
<dbReference type="AlphaFoldDB" id="A0A8J3HU01"/>
<dbReference type="Proteomes" id="UP000637906">
    <property type="component" value="Unassembled WGS sequence"/>
</dbReference>
<sequence length="238" mass="26867">MLRRKSKYNLYLCIENKKSRKGSIYYRLDGCSVPIVMSIIFIVVPSVIITALSVYVNEKFGAMIAISLALALYCTLILICCSFTCYYIKYTLSKYTEAETVHADNPIEDENVLEELIYHNVIKREKSVQANITVENATYIPELTPEEERYYNTIRGKVRGRGSTGSRSIASNTTGFVSMFPEDESEQISLSASKPTTLNQTFSKNHNINVSKDVVVHSLFNSCQNSFDTDSLETQVVK</sequence>
<proteinExistence type="predicted"/>
<organism evidence="2 3">
    <name type="scientific">Candidatus Mesenet longicola</name>
    <dbReference type="NCBI Taxonomy" id="1892558"/>
    <lineage>
        <taxon>Bacteria</taxon>
        <taxon>Pseudomonadati</taxon>
        <taxon>Pseudomonadota</taxon>
        <taxon>Alphaproteobacteria</taxon>
        <taxon>Rickettsiales</taxon>
        <taxon>Anaplasmataceae</taxon>
        <taxon>Candidatus Mesenet</taxon>
    </lineage>
</organism>
<evidence type="ECO:0000313" key="3">
    <source>
        <dbReference type="Proteomes" id="UP000637906"/>
    </source>
</evidence>
<keyword evidence="1" id="KW-1133">Transmembrane helix</keyword>
<keyword evidence="1" id="KW-0472">Membrane</keyword>
<keyword evidence="3" id="KW-1185">Reference proteome</keyword>
<comment type="caution">
    <text evidence="2">The sequence shown here is derived from an EMBL/GenBank/DDBJ whole genome shotgun (WGS) entry which is preliminary data.</text>
</comment>
<gene>
    <name evidence="2" type="ORF">sL5_00180</name>
</gene>
<name>A0A8J3HU01_9RICK</name>
<feature type="transmembrane region" description="Helical" evidence="1">
    <location>
        <begin position="62"/>
        <end position="88"/>
    </location>
</feature>
<accession>A0A8J3HU01</accession>
<keyword evidence="1" id="KW-0812">Transmembrane</keyword>
<evidence type="ECO:0000313" key="2">
    <source>
        <dbReference type="EMBL" id="GHM59025.1"/>
    </source>
</evidence>
<dbReference type="EMBL" id="BNGU01000001">
    <property type="protein sequence ID" value="GHM59025.1"/>
    <property type="molecule type" value="Genomic_DNA"/>
</dbReference>
<reference evidence="2 3" key="1">
    <citation type="journal article" date="2021" name="Microb. Ecol.">
        <title>Candidatus Mesenet longicola: Novel Endosymbionts of Brontispa longissima that Induce Cytoplasmic Incompatibility.</title>
        <authorList>
            <person name="Takano S."/>
            <person name="Gotoh Y."/>
            <person name="Hayashi T."/>
        </authorList>
    </citation>
    <scope>NUCLEOTIDE SEQUENCE [LARGE SCALE GENOMIC DNA]</scope>
    <source>
        <strain evidence="2">L5</strain>
    </source>
</reference>
<evidence type="ECO:0000256" key="1">
    <source>
        <dbReference type="SAM" id="Phobius"/>
    </source>
</evidence>
<protein>
    <submittedName>
        <fullName evidence="2">Uncharacterized protein</fullName>
    </submittedName>
</protein>